<feature type="region of interest" description="Disordered" evidence="1">
    <location>
        <begin position="1"/>
        <end position="144"/>
    </location>
</feature>
<evidence type="ECO:0000313" key="3">
    <source>
        <dbReference type="Proteomes" id="UP000440578"/>
    </source>
</evidence>
<name>A0A6A4VVP0_AMPAM</name>
<comment type="caution">
    <text evidence="2">The sequence shown here is derived from an EMBL/GenBank/DDBJ whole genome shotgun (WGS) entry which is preliminary data.</text>
</comment>
<feature type="compositionally biased region" description="Polar residues" evidence="1">
    <location>
        <begin position="19"/>
        <end position="33"/>
    </location>
</feature>
<feature type="compositionally biased region" description="Polar residues" evidence="1">
    <location>
        <begin position="43"/>
        <end position="61"/>
    </location>
</feature>
<feature type="compositionally biased region" description="Polar residues" evidence="1">
    <location>
        <begin position="96"/>
        <end position="105"/>
    </location>
</feature>
<sequence>MSARRTAPEAQQVAEGQTGPYTKTVTERQSGPDTETVAERQSGPDTETVTERQSGPDTETVANAMDRRPAHWNPQQSVGPWLQTADGLPVGGDLQQGHNRQQQHGSEPRHGAQLCRIPREARRDRQCTSSDPLRRALPLYPCIS</sequence>
<reference evidence="2 3" key="1">
    <citation type="submission" date="2019-07" db="EMBL/GenBank/DDBJ databases">
        <title>Draft genome assembly of a fouling barnacle, Amphibalanus amphitrite (Darwin, 1854): The first reference genome for Thecostraca.</title>
        <authorList>
            <person name="Kim W."/>
        </authorList>
    </citation>
    <scope>NUCLEOTIDE SEQUENCE [LARGE SCALE GENOMIC DNA]</scope>
    <source>
        <strain evidence="2">SNU_AA5</strain>
        <tissue evidence="2">Soma without cirri and trophi</tissue>
    </source>
</reference>
<gene>
    <name evidence="2" type="ORF">FJT64_007025</name>
</gene>
<organism evidence="2 3">
    <name type="scientific">Amphibalanus amphitrite</name>
    <name type="common">Striped barnacle</name>
    <name type="synonym">Balanus amphitrite</name>
    <dbReference type="NCBI Taxonomy" id="1232801"/>
    <lineage>
        <taxon>Eukaryota</taxon>
        <taxon>Metazoa</taxon>
        <taxon>Ecdysozoa</taxon>
        <taxon>Arthropoda</taxon>
        <taxon>Crustacea</taxon>
        <taxon>Multicrustacea</taxon>
        <taxon>Cirripedia</taxon>
        <taxon>Thoracica</taxon>
        <taxon>Thoracicalcarea</taxon>
        <taxon>Balanomorpha</taxon>
        <taxon>Balanoidea</taxon>
        <taxon>Balanidae</taxon>
        <taxon>Amphibalaninae</taxon>
        <taxon>Amphibalanus</taxon>
    </lineage>
</organism>
<dbReference type="AlphaFoldDB" id="A0A6A4VVP0"/>
<evidence type="ECO:0000313" key="2">
    <source>
        <dbReference type="EMBL" id="KAF0295470.1"/>
    </source>
</evidence>
<dbReference type="Proteomes" id="UP000440578">
    <property type="component" value="Unassembled WGS sequence"/>
</dbReference>
<evidence type="ECO:0000256" key="1">
    <source>
        <dbReference type="SAM" id="MobiDB-lite"/>
    </source>
</evidence>
<accession>A0A6A4VVP0</accession>
<protein>
    <submittedName>
        <fullName evidence="2">Uncharacterized protein</fullName>
    </submittedName>
</protein>
<dbReference type="EMBL" id="VIIS01001616">
    <property type="protein sequence ID" value="KAF0295470.1"/>
    <property type="molecule type" value="Genomic_DNA"/>
</dbReference>
<feature type="compositionally biased region" description="Basic and acidic residues" evidence="1">
    <location>
        <begin position="117"/>
        <end position="126"/>
    </location>
</feature>
<keyword evidence="3" id="KW-1185">Reference proteome</keyword>
<proteinExistence type="predicted"/>